<sequence length="188" mass="21249">MQKHKMGRDDGGSSQSNKKGGWKTVRHNILEGAPGTLDKIDDGSVAVHSVKTVTGAEVEDEEVKERSSRIQHVSKMLKYWTAVSKRQPTATHALNGLKFISKNDAWEALDKQFEKLAKESGGLLPRSRFGECIGMNKDSNDFAEDLFDSLCRQRNITGDKINKAQFKEFWEEIANQNFDSRLQIFLDM</sequence>
<evidence type="ECO:0000313" key="2">
    <source>
        <dbReference type="Proteomes" id="UP001056120"/>
    </source>
</evidence>
<dbReference type="EMBL" id="CM042027">
    <property type="protein sequence ID" value="KAI3802580.1"/>
    <property type="molecule type" value="Genomic_DNA"/>
</dbReference>
<protein>
    <submittedName>
        <fullName evidence="1">Uncharacterized protein</fullName>
    </submittedName>
</protein>
<reference evidence="2" key="1">
    <citation type="journal article" date="2022" name="Mol. Ecol. Resour.">
        <title>The genomes of chicory, endive, great burdock and yacon provide insights into Asteraceae palaeo-polyploidization history and plant inulin production.</title>
        <authorList>
            <person name="Fan W."/>
            <person name="Wang S."/>
            <person name="Wang H."/>
            <person name="Wang A."/>
            <person name="Jiang F."/>
            <person name="Liu H."/>
            <person name="Zhao H."/>
            <person name="Xu D."/>
            <person name="Zhang Y."/>
        </authorList>
    </citation>
    <scope>NUCLEOTIDE SEQUENCE [LARGE SCALE GENOMIC DNA]</scope>
    <source>
        <strain evidence="2">cv. Yunnan</strain>
    </source>
</reference>
<organism evidence="1 2">
    <name type="scientific">Smallanthus sonchifolius</name>
    <dbReference type="NCBI Taxonomy" id="185202"/>
    <lineage>
        <taxon>Eukaryota</taxon>
        <taxon>Viridiplantae</taxon>
        <taxon>Streptophyta</taxon>
        <taxon>Embryophyta</taxon>
        <taxon>Tracheophyta</taxon>
        <taxon>Spermatophyta</taxon>
        <taxon>Magnoliopsida</taxon>
        <taxon>eudicotyledons</taxon>
        <taxon>Gunneridae</taxon>
        <taxon>Pentapetalae</taxon>
        <taxon>asterids</taxon>
        <taxon>campanulids</taxon>
        <taxon>Asterales</taxon>
        <taxon>Asteraceae</taxon>
        <taxon>Asteroideae</taxon>
        <taxon>Heliantheae alliance</taxon>
        <taxon>Millerieae</taxon>
        <taxon>Smallanthus</taxon>
    </lineage>
</organism>
<name>A0ACB9I5D1_9ASTR</name>
<proteinExistence type="predicted"/>
<gene>
    <name evidence="1" type="ORF">L1987_30718</name>
</gene>
<comment type="caution">
    <text evidence="1">The sequence shown here is derived from an EMBL/GenBank/DDBJ whole genome shotgun (WGS) entry which is preliminary data.</text>
</comment>
<dbReference type="Proteomes" id="UP001056120">
    <property type="component" value="Linkage Group LG10"/>
</dbReference>
<keyword evidence="2" id="KW-1185">Reference proteome</keyword>
<evidence type="ECO:0000313" key="1">
    <source>
        <dbReference type="EMBL" id="KAI3802580.1"/>
    </source>
</evidence>
<accession>A0ACB9I5D1</accession>
<reference evidence="1 2" key="2">
    <citation type="journal article" date="2022" name="Mol. Ecol. Resour.">
        <title>The genomes of chicory, endive, great burdock and yacon provide insights into Asteraceae paleo-polyploidization history and plant inulin production.</title>
        <authorList>
            <person name="Fan W."/>
            <person name="Wang S."/>
            <person name="Wang H."/>
            <person name="Wang A."/>
            <person name="Jiang F."/>
            <person name="Liu H."/>
            <person name="Zhao H."/>
            <person name="Xu D."/>
            <person name="Zhang Y."/>
        </authorList>
    </citation>
    <scope>NUCLEOTIDE SEQUENCE [LARGE SCALE GENOMIC DNA]</scope>
    <source>
        <strain evidence="2">cv. Yunnan</strain>
        <tissue evidence="1">Leaves</tissue>
    </source>
</reference>